<gene>
    <name evidence="1" type="ORF">DY262_06370</name>
</gene>
<dbReference type="EMBL" id="QVLS01000003">
    <property type="protein sequence ID" value="RFP80074.1"/>
    <property type="molecule type" value="Genomic_DNA"/>
</dbReference>
<accession>A0A372EL70</accession>
<dbReference type="SUPFAM" id="SSF53756">
    <property type="entry name" value="UDP-Glycosyltransferase/glycogen phosphorylase"/>
    <property type="match status" value="1"/>
</dbReference>
<comment type="caution">
    <text evidence="1">The sequence shown here is derived from an EMBL/GenBank/DDBJ whole genome shotgun (WGS) entry which is preliminary data.</text>
</comment>
<protein>
    <recommendedName>
        <fullName evidence="3">Glycosyltransferase family 1 protein</fullName>
    </recommendedName>
</protein>
<dbReference type="Proteomes" id="UP000261931">
    <property type="component" value="Unassembled WGS sequence"/>
</dbReference>
<dbReference type="AlphaFoldDB" id="A0A372EL70"/>
<evidence type="ECO:0008006" key="3">
    <source>
        <dbReference type="Google" id="ProtNLM"/>
    </source>
</evidence>
<evidence type="ECO:0000313" key="1">
    <source>
        <dbReference type="EMBL" id="RFP80074.1"/>
    </source>
</evidence>
<dbReference type="RefSeq" id="WP_116958126.1">
    <property type="nucleotide sequence ID" value="NZ_QVLS01000003.1"/>
</dbReference>
<dbReference type="Gene3D" id="3.40.50.2000">
    <property type="entry name" value="Glycogen Phosphorylase B"/>
    <property type="match status" value="1"/>
</dbReference>
<organism evidence="1 2">
    <name type="scientific">Hydrogenophaga borbori</name>
    <dbReference type="NCBI Taxonomy" id="2294117"/>
    <lineage>
        <taxon>Bacteria</taxon>
        <taxon>Pseudomonadati</taxon>
        <taxon>Pseudomonadota</taxon>
        <taxon>Betaproteobacteria</taxon>
        <taxon>Burkholderiales</taxon>
        <taxon>Comamonadaceae</taxon>
        <taxon>Hydrogenophaga</taxon>
    </lineage>
</organism>
<name>A0A372EL70_9BURK</name>
<evidence type="ECO:0000313" key="2">
    <source>
        <dbReference type="Proteomes" id="UP000261931"/>
    </source>
</evidence>
<sequence>MTRLTIAFHSNQISLRGTEVALYDYAVGAEAVLGHRAVILHDATHPGNDGQAIAKFRARFDVAAYRERGALDGLLQRHGAQLMYAIKSGKNDGLVSRTVPTMVHAVFPTHPRQMHGASYAFISEWLSRRCSAGRIPAVPHIVSLPAEDSDLRAELGIPRKAKVLGCHGGAHSFDVPAAIEAVRRVLATRDDTWFLFLNIEPFVDHPRARFLPGTSDLVFKTRFINSCDAMLHARLQGESFGLACGEFSVRNKPVLTYARSKHRHHLDVLGDAGWPYRDADDLVRRIESLDPAAVRAGSWDRYTPLYNPERVMGLFDQHLIQPALRNPSRERPQLHVPWVDTLAYWRLKLDMRLRRGARL</sequence>
<reference evidence="1 2" key="1">
    <citation type="submission" date="2018-08" db="EMBL/GenBank/DDBJ databases">
        <title>Hydrogenophaga sp. LA-38 isolated from sludge.</title>
        <authorList>
            <person name="Im W.-T."/>
        </authorList>
    </citation>
    <scope>NUCLEOTIDE SEQUENCE [LARGE SCALE GENOMIC DNA]</scope>
    <source>
        <strain evidence="1 2">LA-38</strain>
    </source>
</reference>
<keyword evidence="2" id="KW-1185">Reference proteome</keyword>
<proteinExistence type="predicted"/>